<dbReference type="PIRSF" id="PIRSF004848">
    <property type="entry name" value="YBL036c_PLPDEIII"/>
    <property type="match status" value="1"/>
</dbReference>
<dbReference type="HAMAP" id="MF_02087">
    <property type="entry name" value="PLP_homeostasis"/>
    <property type="match status" value="1"/>
</dbReference>
<dbReference type="PANTHER" id="PTHR10146">
    <property type="entry name" value="PROLINE SYNTHETASE CO-TRANSCRIBED BACTERIAL HOMOLOG PROTEIN"/>
    <property type="match status" value="1"/>
</dbReference>
<protein>
    <recommendedName>
        <fullName evidence="2">Pyridoxal phosphate homeostasis protein</fullName>
        <shortName evidence="2">PLP homeostasis protein</shortName>
    </recommendedName>
</protein>
<dbReference type="NCBIfam" id="TIGR00044">
    <property type="entry name" value="YggS family pyridoxal phosphate-dependent enzyme"/>
    <property type="match status" value="1"/>
</dbReference>
<comment type="similarity">
    <text evidence="2 4">Belongs to the pyridoxal phosphate-binding protein YggS/PROSC family.</text>
</comment>
<dbReference type="InterPro" id="IPR029066">
    <property type="entry name" value="PLP-binding_barrel"/>
</dbReference>
<dbReference type="FunFam" id="3.20.20.10:FF:000018">
    <property type="entry name" value="Pyridoxal phosphate homeostasis protein"/>
    <property type="match status" value="1"/>
</dbReference>
<evidence type="ECO:0000313" key="6">
    <source>
        <dbReference type="EMBL" id="SUQ24554.1"/>
    </source>
</evidence>
<accession>A0A380S6M0</accession>
<dbReference type="EMBL" id="UHJL01000002">
    <property type="protein sequence ID" value="SUQ24554.1"/>
    <property type="molecule type" value="Genomic_DNA"/>
</dbReference>
<reference evidence="6 7" key="1">
    <citation type="submission" date="2017-08" db="EMBL/GenBank/DDBJ databases">
        <authorList>
            <person name="de Groot N.N."/>
        </authorList>
    </citation>
    <scope>NUCLEOTIDE SEQUENCE [LARGE SCALE GENOMIC DNA]</scope>
    <source>
        <strain evidence="6 7">HM2</strain>
    </source>
</reference>
<dbReference type="AlphaFoldDB" id="A0A380S6M0"/>
<evidence type="ECO:0000256" key="3">
    <source>
        <dbReference type="PIRSR" id="PIRSR004848-1"/>
    </source>
</evidence>
<feature type="modified residue" description="N6-(pyridoxal phosphate)lysine" evidence="2 3">
    <location>
        <position position="40"/>
    </location>
</feature>
<dbReference type="SUPFAM" id="SSF51419">
    <property type="entry name" value="PLP-binding barrel"/>
    <property type="match status" value="1"/>
</dbReference>
<comment type="cofactor">
    <cofactor evidence="3">
        <name>pyridoxal 5'-phosphate</name>
        <dbReference type="ChEBI" id="CHEBI:597326"/>
    </cofactor>
</comment>
<evidence type="ECO:0000256" key="2">
    <source>
        <dbReference type="HAMAP-Rule" id="MF_02087"/>
    </source>
</evidence>
<dbReference type="CDD" id="cd00635">
    <property type="entry name" value="PLPDE_III_YBL036c_like"/>
    <property type="match status" value="1"/>
</dbReference>
<name>A0A380S6M0_FIBSU</name>
<evidence type="ECO:0000313" key="7">
    <source>
        <dbReference type="Proteomes" id="UP000255423"/>
    </source>
</evidence>
<dbReference type="InterPro" id="IPR001608">
    <property type="entry name" value="Ala_racemase_N"/>
</dbReference>
<dbReference type="Proteomes" id="UP000255423">
    <property type="component" value="Unassembled WGS sequence"/>
</dbReference>
<dbReference type="PANTHER" id="PTHR10146:SF14">
    <property type="entry name" value="PYRIDOXAL PHOSPHATE HOMEOSTASIS PROTEIN"/>
    <property type="match status" value="1"/>
</dbReference>
<feature type="domain" description="Alanine racemase N-terminal" evidence="5">
    <location>
        <begin position="12"/>
        <end position="253"/>
    </location>
</feature>
<evidence type="ECO:0000259" key="5">
    <source>
        <dbReference type="Pfam" id="PF01168"/>
    </source>
</evidence>
<comment type="function">
    <text evidence="2">Pyridoxal 5'-phosphate (PLP)-binding protein, which is involved in PLP homeostasis.</text>
</comment>
<keyword evidence="1 2" id="KW-0663">Pyridoxal phosphate</keyword>
<evidence type="ECO:0000256" key="1">
    <source>
        <dbReference type="ARBA" id="ARBA00022898"/>
    </source>
</evidence>
<sequence>MEFTLDEMREHLAALEARIGEACKIAGRNRESVKLVWVSKFHPAEAVENAIALGATDFGENRVQEAELKFSEPRTAKDGSRVRCHVIGPVQSNKLKKAALVADCIHSIASIEAVEKLEKVCAAAANGQGKVLDILFQVNAGEEETKSGLDVHEAEAFLEDLEKRAGAAVDGKSENFPHLRFRGLMTIGKNTGVPEDSRECFAFLRGLRDKFLAKGGAFAKFDQLSMGMTLDLEVAIEEGSTMIRVGTALFGERDYSKPVNDPA</sequence>
<organism evidence="6 7">
    <name type="scientific">Fibrobacter succinogenes</name>
    <name type="common">Bacteroides succinogenes</name>
    <dbReference type="NCBI Taxonomy" id="833"/>
    <lineage>
        <taxon>Bacteria</taxon>
        <taxon>Pseudomonadati</taxon>
        <taxon>Fibrobacterota</taxon>
        <taxon>Fibrobacteria</taxon>
        <taxon>Fibrobacterales</taxon>
        <taxon>Fibrobacteraceae</taxon>
        <taxon>Fibrobacter</taxon>
    </lineage>
</organism>
<dbReference type="GO" id="GO:0030170">
    <property type="term" value="F:pyridoxal phosphate binding"/>
    <property type="evidence" value="ECO:0007669"/>
    <property type="project" value="UniProtKB-UniRule"/>
</dbReference>
<evidence type="ECO:0000256" key="4">
    <source>
        <dbReference type="RuleBase" id="RU004514"/>
    </source>
</evidence>
<proteinExistence type="inferred from homology"/>
<gene>
    <name evidence="6" type="ORF">SAMN05661053_1960</name>
</gene>
<dbReference type="RefSeq" id="WP_109573010.1">
    <property type="nucleotide sequence ID" value="NZ_UHJL01000002.1"/>
</dbReference>
<dbReference type="InterPro" id="IPR011078">
    <property type="entry name" value="PyrdxlP_homeostasis"/>
</dbReference>
<dbReference type="Gene3D" id="3.20.20.10">
    <property type="entry name" value="Alanine racemase"/>
    <property type="match status" value="1"/>
</dbReference>
<dbReference type="Pfam" id="PF01168">
    <property type="entry name" value="Ala_racemase_N"/>
    <property type="match status" value="1"/>
</dbReference>